<dbReference type="EMBL" id="JAPNKE010000002">
    <property type="protein sequence ID" value="MCY1008239.1"/>
    <property type="molecule type" value="Genomic_DNA"/>
</dbReference>
<reference evidence="1" key="1">
    <citation type="submission" date="2022-11" db="EMBL/GenBank/DDBJ databases">
        <title>Minimal conservation of predation-associated metabolite biosynthetic gene clusters underscores biosynthetic potential of Myxococcota including descriptions for ten novel species: Archangium lansinium sp. nov., Myxococcus landrumus sp. nov., Nannocystis bai.</title>
        <authorList>
            <person name="Ahearne A."/>
            <person name="Stevens C."/>
            <person name="Phillips K."/>
        </authorList>
    </citation>
    <scope>NUCLEOTIDE SEQUENCE</scope>
    <source>
        <strain evidence="1">Na p29</strain>
    </source>
</reference>
<evidence type="ECO:0000313" key="2">
    <source>
        <dbReference type="Proteomes" id="UP001150924"/>
    </source>
</evidence>
<dbReference type="Proteomes" id="UP001150924">
    <property type="component" value="Unassembled WGS sequence"/>
</dbReference>
<evidence type="ECO:0000313" key="1">
    <source>
        <dbReference type="EMBL" id="MCY1008239.1"/>
    </source>
</evidence>
<protein>
    <submittedName>
        <fullName evidence="1">Uncharacterized protein</fullName>
    </submittedName>
</protein>
<comment type="caution">
    <text evidence="1">The sequence shown here is derived from an EMBL/GenBank/DDBJ whole genome shotgun (WGS) entry which is preliminary data.</text>
</comment>
<keyword evidence="2" id="KW-1185">Reference proteome</keyword>
<proteinExistence type="predicted"/>
<sequence length="208" mass="21963">MAYRLDAGWTEAGVVLAIDEYDRFTLAPLDGPPFLVLTIADVARCDFFDAAFDGDSAAIGVDISGDSGEMSRIYLAGPLHPDPAWHRPAARLRGFGQVSLSGRTLVTIRGDLQRSDPRSGEFTAMFHGPATCCGAAVGASTVFVADRRNILVHSDAGGLPQVLHHAPEGEEVADLHRVGSAFYWAQSVGARADARGRGSIASSCGPRP</sequence>
<name>A0A9X3EQ39_9BACT</name>
<dbReference type="AlphaFoldDB" id="A0A9X3EQ39"/>
<accession>A0A9X3EQ39</accession>
<dbReference type="RefSeq" id="WP_267770878.1">
    <property type="nucleotide sequence ID" value="NZ_JAPNKE010000002.1"/>
</dbReference>
<gene>
    <name evidence="1" type="ORF">OV079_22290</name>
</gene>
<organism evidence="1 2">
    <name type="scientific">Nannocystis pusilla</name>
    <dbReference type="NCBI Taxonomy" id="889268"/>
    <lineage>
        <taxon>Bacteria</taxon>
        <taxon>Pseudomonadati</taxon>
        <taxon>Myxococcota</taxon>
        <taxon>Polyangia</taxon>
        <taxon>Nannocystales</taxon>
        <taxon>Nannocystaceae</taxon>
        <taxon>Nannocystis</taxon>
    </lineage>
</organism>